<organism evidence="5 6">
    <name type="scientific">Stephania japonica</name>
    <dbReference type="NCBI Taxonomy" id="461633"/>
    <lineage>
        <taxon>Eukaryota</taxon>
        <taxon>Viridiplantae</taxon>
        <taxon>Streptophyta</taxon>
        <taxon>Embryophyta</taxon>
        <taxon>Tracheophyta</taxon>
        <taxon>Spermatophyta</taxon>
        <taxon>Magnoliopsida</taxon>
        <taxon>Ranunculales</taxon>
        <taxon>Menispermaceae</taxon>
        <taxon>Menispermoideae</taxon>
        <taxon>Cissampelideae</taxon>
        <taxon>Stephania</taxon>
    </lineage>
</organism>
<comment type="caution">
    <text evidence="5">The sequence shown here is derived from an EMBL/GenBank/DDBJ whole genome shotgun (WGS) entry which is preliminary data.</text>
</comment>
<proteinExistence type="predicted"/>
<evidence type="ECO:0000313" key="6">
    <source>
        <dbReference type="Proteomes" id="UP001417504"/>
    </source>
</evidence>
<reference evidence="5 6" key="1">
    <citation type="submission" date="2024-01" db="EMBL/GenBank/DDBJ databases">
        <title>Genome assemblies of Stephania.</title>
        <authorList>
            <person name="Yang L."/>
        </authorList>
    </citation>
    <scope>NUCLEOTIDE SEQUENCE [LARGE SCALE GENOMIC DNA]</scope>
    <source>
        <strain evidence="5">QJT</strain>
        <tissue evidence="5">Leaf</tissue>
    </source>
</reference>
<comment type="pathway">
    <text evidence="1">Glycan metabolism; pectin degradation; 2-dehydro-3-deoxy-D-gluconate from pectin: step 1/5.</text>
</comment>
<dbReference type="GO" id="GO:0030599">
    <property type="term" value="F:pectinesterase activity"/>
    <property type="evidence" value="ECO:0007669"/>
    <property type="project" value="InterPro"/>
</dbReference>
<feature type="domain" description="Pectinesterase catalytic" evidence="4">
    <location>
        <begin position="26"/>
        <end position="88"/>
    </location>
</feature>
<dbReference type="Pfam" id="PF01095">
    <property type="entry name" value="Pectinesterase"/>
    <property type="match status" value="2"/>
</dbReference>
<feature type="domain" description="Pectinesterase catalytic" evidence="4">
    <location>
        <begin position="92"/>
        <end position="147"/>
    </location>
</feature>
<evidence type="ECO:0000259" key="4">
    <source>
        <dbReference type="Pfam" id="PF01095"/>
    </source>
</evidence>
<evidence type="ECO:0000256" key="3">
    <source>
        <dbReference type="ARBA" id="ARBA00023085"/>
    </source>
</evidence>
<gene>
    <name evidence="5" type="ORF">Sjap_017991</name>
</gene>
<keyword evidence="2" id="KW-0378">Hydrolase</keyword>
<dbReference type="AlphaFoldDB" id="A0AAP0NMN2"/>
<evidence type="ECO:0000256" key="2">
    <source>
        <dbReference type="ARBA" id="ARBA00022801"/>
    </source>
</evidence>
<dbReference type="PANTHER" id="PTHR31707">
    <property type="entry name" value="PECTINESTERASE"/>
    <property type="match status" value="1"/>
</dbReference>
<dbReference type="SUPFAM" id="SSF51126">
    <property type="entry name" value="Pectin lyase-like"/>
    <property type="match status" value="1"/>
</dbReference>
<dbReference type="GO" id="GO:0042545">
    <property type="term" value="P:cell wall modification"/>
    <property type="evidence" value="ECO:0007669"/>
    <property type="project" value="InterPro"/>
</dbReference>
<evidence type="ECO:0000313" key="5">
    <source>
        <dbReference type="EMBL" id="KAK9109931.1"/>
    </source>
</evidence>
<evidence type="ECO:0000256" key="1">
    <source>
        <dbReference type="ARBA" id="ARBA00005184"/>
    </source>
</evidence>
<keyword evidence="6" id="KW-1185">Reference proteome</keyword>
<keyword evidence="3" id="KW-0063">Aspartyl esterase</keyword>
<dbReference type="InterPro" id="IPR012334">
    <property type="entry name" value="Pectin_lyas_fold"/>
</dbReference>
<name>A0AAP0NMN2_9MAGN</name>
<dbReference type="EMBL" id="JBBNAE010000007">
    <property type="protein sequence ID" value="KAK9109931.1"/>
    <property type="molecule type" value="Genomic_DNA"/>
</dbReference>
<accession>A0AAP0NMN2</accession>
<dbReference type="Proteomes" id="UP001417504">
    <property type="component" value="Unassembled WGS sequence"/>
</dbReference>
<dbReference type="Gene3D" id="2.160.20.10">
    <property type="entry name" value="Single-stranded right-handed beta-helix, Pectin lyase-like"/>
    <property type="match status" value="1"/>
</dbReference>
<dbReference type="InterPro" id="IPR011050">
    <property type="entry name" value="Pectin_lyase_fold/virulence"/>
</dbReference>
<dbReference type="InterPro" id="IPR000070">
    <property type="entry name" value="Pectinesterase_cat"/>
</dbReference>
<sequence>MQNKRIQATPIASDDIVSENGEISLIDFTDHIAPTKQQAVAVQVTSNATFYRCSFSSYQDTIYAHSLCKFYREYTVQGTVNFIFGNADHCTREREDPNQNTGISLQNCTIVAAPELVEAWVANFSAFLGGPWRTYSITMVMKTYLGGSNISSRLA</sequence>
<protein>
    <recommendedName>
        <fullName evidence="4">Pectinesterase catalytic domain-containing protein</fullName>
    </recommendedName>
</protein>